<dbReference type="SUPFAM" id="SSF52172">
    <property type="entry name" value="CheY-like"/>
    <property type="match status" value="1"/>
</dbReference>
<evidence type="ECO:0000256" key="1">
    <source>
        <dbReference type="ARBA" id="ARBA00022553"/>
    </source>
</evidence>
<feature type="domain" description="Response regulatory" evidence="3">
    <location>
        <begin position="4"/>
        <end position="128"/>
    </location>
</feature>
<sequence length="130" mass="14636">MNKKIILIDDDELMVKELSNLLIEEGFDLDAFTDPEIGLDRLLENNYDLLLLDIKMPKISGTDILKIARSKGLKTKIITITGNPIFDSLLDKESLNGATDKKEVFLADFVLNKPFDPNLLLSKINELITC</sequence>
<dbReference type="Gene3D" id="3.40.50.2300">
    <property type="match status" value="1"/>
</dbReference>
<dbReference type="PROSITE" id="PS50110">
    <property type="entry name" value="RESPONSE_REGULATORY"/>
    <property type="match status" value="1"/>
</dbReference>
<name>A0A1F4S717_UNCSA</name>
<gene>
    <name evidence="4" type="ORF">A2290_00320</name>
</gene>
<accession>A0A1F4S717</accession>
<dbReference type="CDD" id="cd00156">
    <property type="entry name" value="REC"/>
    <property type="match status" value="1"/>
</dbReference>
<dbReference type="PANTHER" id="PTHR44591">
    <property type="entry name" value="STRESS RESPONSE REGULATOR PROTEIN 1"/>
    <property type="match status" value="1"/>
</dbReference>
<protein>
    <recommendedName>
        <fullName evidence="3">Response regulatory domain-containing protein</fullName>
    </recommendedName>
</protein>
<keyword evidence="1 2" id="KW-0597">Phosphoprotein</keyword>
<dbReference type="SMART" id="SM00448">
    <property type="entry name" value="REC"/>
    <property type="match status" value="1"/>
</dbReference>
<dbReference type="InterPro" id="IPR011006">
    <property type="entry name" value="CheY-like_superfamily"/>
</dbReference>
<comment type="caution">
    <text evidence="4">The sequence shown here is derived from an EMBL/GenBank/DDBJ whole genome shotgun (WGS) entry which is preliminary data.</text>
</comment>
<dbReference type="Pfam" id="PF00072">
    <property type="entry name" value="Response_reg"/>
    <property type="match status" value="1"/>
</dbReference>
<evidence type="ECO:0000259" key="3">
    <source>
        <dbReference type="PROSITE" id="PS50110"/>
    </source>
</evidence>
<dbReference type="InterPro" id="IPR001789">
    <property type="entry name" value="Sig_transdc_resp-reg_receiver"/>
</dbReference>
<evidence type="ECO:0000313" key="4">
    <source>
        <dbReference type="EMBL" id="OGC16214.1"/>
    </source>
</evidence>
<dbReference type="Proteomes" id="UP000177905">
    <property type="component" value="Unassembled WGS sequence"/>
</dbReference>
<proteinExistence type="predicted"/>
<dbReference type="InterPro" id="IPR050595">
    <property type="entry name" value="Bact_response_regulator"/>
</dbReference>
<evidence type="ECO:0000313" key="5">
    <source>
        <dbReference type="Proteomes" id="UP000177905"/>
    </source>
</evidence>
<reference evidence="4 5" key="1">
    <citation type="journal article" date="2016" name="Nat. Commun.">
        <title>Thousands of microbial genomes shed light on interconnected biogeochemical processes in an aquifer system.</title>
        <authorList>
            <person name="Anantharaman K."/>
            <person name="Brown C.T."/>
            <person name="Hug L.A."/>
            <person name="Sharon I."/>
            <person name="Castelle C.J."/>
            <person name="Probst A.J."/>
            <person name="Thomas B.C."/>
            <person name="Singh A."/>
            <person name="Wilkins M.J."/>
            <person name="Karaoz U."/>
            <person name="Brodie E.L."/>
            <person name="Williams K.H."/>
            <person name="Hubbard S.S."/>
            <person name="Banfield J.F."/>
        </authorList>
    </citation>
    <scope>NUCLEOTIDE SEQUENCE [LARGE SCALE GENOMIC DNA]</scope>
</reference>
<dbReference type="AlphaFoldDB" id="A0A1F4S717"/>
<evidence type="ECO:0000256" key="2">
    <source>
        <dbReference type="PROSITE-ProRule" id="PRU00169"/>
    </source>
</evidence>
<organism evidence="4 5">
    <name type="scientific">candidate division WOR-1 bacterium RIFOXYB2_FULL_36_35</name>
    <dbReference type="NCBI Taxonomy" id="1802578"/>
    <lineage>
        <taxon>Bacteria</taxon>
        <taxon>Bacillati</taxon>
        <taxon>Saganbacteria</taxon>
    </lineage>
</organism>
<dbReference type="GO" id="GO:0000160">
    <property type="term" value="P:phosphorelay signal transduction system"/>
    <property type="evidence" value="ECO:0007669"/>
    <property type="project" value="InterPro"/>
</dbReference>
<feature type="modified residue" description="4-aspartylphosphate" evidence="2">
    <location>
        <position position="53"/>
    </location>
</feature>
<dbReference type="EMBL" id="MEUA01000011">
    <property type="protein sequence ID" value="OGC16214.1"/>
    <property type="molecule type" value="Genomic_DNA"/>
</dbReference>
<dbReference type="PANTHER" id="PTHR44591:SF3">
    <property type="entry name" value="RESPONSE REGULATORY DOMAIN-CONTAINING PROTEIN"/>
    <property type="match status" value="1"/>
</dbReference>